<dbReference type="AlphaFoldDB" id="A0A8J3STU5"/>
<comment type="caution">
    <text evidence="7">The sequence shown here is derived from an EMBL/GenBank/DDBJ whole genome shotgun (WGS) entry which is preliminary data.</text>
</comment>
<keyword evidence="3 5" id="KW-0732">Signal</keyword>
<accession>A0A8J3STU5</accession>
<feature type="compositionally biased region" description="Low complexity" evidence="4">
    <location>
        <begin position="34"/>
        <end position="47"/>
    </location>
</feature>
<dbReference type="GO" id="GO:0015833">
    <property type="term" value="P:peptide transport"/>
    <property type="evidence" value="ECO:0007669"/>
    <property type="project" value="TreeGrafter"/>
</dbReference>
<sequence length="549" mass="59338">MKRWKIFLLSLTSLSLFSSALVACSGERPTATQAGSPSGSSSGASSPVKGGRLVYGLSADAAGLNPVTDQFASQSYSMVGTMVEPLVSVDASGAWKPYLAQSLTPNSNSDEWTIKVRNGITFSDGTPLNGEAVKANLEAQKASPLTSSVFGPVDSFELVDPMTVKVKLKQPWVAFPYYLAAQIGMVLAPASLADPEAASRKPIGTGPFTLKEYVPDSRMVVTRNPGYWRKGLPYLDELEFRILPDSQTRAQTLEAGGLDAMGTSRDEDVTKFGGMTDAYSVHRAQGMAVPEYMFLLNTAVAPLDDVRVRRALAHATDRKTVISTLRSGLTEEADGPWSKDSPWYAPGGTYPAYDLAKATALIKEVEAEKGPVSFELLSTPDPNTMQGVELAQAMWRKAGVDVTIKQADQADLINRAVTGNYSATVWTQFSSPDPDGEYIWMHQNYAQPVGSVALNFTRLKDAQLSNALDSGRSNPQPEARKEAYAIVQQRLRELVPFVFIDHLNVGAIVAKAKVRGIGEQLLPDGEKGLPLTGSPIPYHPFSQIWVNQQ</sequence>
<dbReference type="InterPro" id="IPR000914">
    <property type="entry name" value="SBP_5_dom"/>
</dbReference>
<evidence type="ECO:0000313" key="7">
    <source>
        <dbReference type="EMBL" id="GIH95503.1"/>
    </source>
</evidence>
<evidence type="ECO:0000259" key="6">
    <source>
        <dbReference type="Pfam" id="PF00496"/>
    </source>
</evidence>
<dbReference type="Gene3D" id="3.10.105.10">
    <property type="entry name" value="Dipeptide-binding Protein, Domain 3"/>
    <property type="match status" value="1"/>
</dbReference>
<dbReference type="InterPro" id="IPR039424">
    <property type="entry name" value="SBP_5"/>
</dbReference>
<dbReference type="Pfam" id="PF00496">
    <property type="entry name" value="SBP_bac_5"/>
    <property type="match status" value="1"/>
</dbReference>
<protein>
    <submittedName>
        <fullName evidence="7">Peptide-binding protein</fullName>
    </submittedName>
</protein>
<evidence type="ECO:0000256" key="2">
    <source>
        <dbReference type="ARBA" id="ARBA00022448"/>
    </source>
</evidence>
<dbReference type="SUPFAM" id="SSF53850">
    <property type="entry name" value="Periplasmic binding protein-like II"/>
    <property type="match status" value="1"/>
</dbReference>
<feature type="domain" description="Solute-binding protein family 5" evidence="6">
    <location>
        <begin position="96"/>
        <end position="441"/>
    </location>
</feature>
<dbReference type="GO" id="GO:1904680">
    <property type="term" value="F:peptide transmembrane transporter activity"/>
    <property type="evidence" value="ECO:0007669"/>
    <property type="project" value="TreeGrafter"/>
</dbReference>
<organism evidence="7 8">
    <name type="scientific">Planobispora siamensis</name>
    <dbReference type="NCBI Taxonomy" id="936338"/>
    <lineage>
        <taxon>Bacteria</taxon>
        <taxon>Bacillati</taxon>
        <taxon>Actinomycetota</taxon>
        <taxon>Actinomycetes</taxon>
        <taxon>Streptosporangiales</taxon>
        <taxon>Streptosporangiaceae</taxon>
        <taxon>Planobispora</taxon>
    </lineage>
</organism>
<evidence type="ECO:0000256" key="4">
    <source>
        <dbReference type="SAM" id="MobiDB-lite"/>
    </source>
</evidence>
<dbReference type="PROSITE" id="PS51257">
    <property type="entry name" value="PROKAR_LIPOPROTEIN"/>
    <property type="match status" value="1"/>
</dbReference>
<dbReference type="Proteomes" id="UP000619788">
    <property type="component" value="Unassembled WGS sequence"/>
</dbReference>
<keyword evidence="8" id="KW-1185">Reference proteome</keyword>
<dbReference type="PANTHER" id="PTHR30290">
    <property type="entry name" value="PERIPLASMIC BINDING COMPONENT OF ABC TRANSPORTER"/>
    <property type="match status" value="1"/>
</dbReference>
<evidence type="ECO:0000313" key="8">
    <source>
        <dbReference type="Proteomes" id="UP000619788"/>
    </source>
</evidence>
<dbReference type="GO" id="GO:0042597">
    <property type="term" value="C:periplasmic space"/>
    <property type="evidence" value="ECO:0007669"/>
    <property type="project" value="UniProtKB-ARBA"/>
</dbReference>
<dbReference type="InterPro" id="IPR030678">
    <property type="entry name" value="Peptide/Ni-bd"/>
</dbReference>
<gene>
    <name evidence="7" type="ORF">Psi01_61330</name>
</gene>
<evidence type="ECO:0000256" key="3">
    <source>
        <dbReference type="ARBA" id="ARBA00022729"/>
    </source>
</evidence>
<comment type="similarity">
    <text evidence="1">Belongs to the bacterial solute-binding protein 5 family.</text>
</comment>
<dbReference type="RefSeq" id="WP_204067596.1">
    <property type="nucleotide sequence ID" value="NZ_BOOJ01000053.1"/>
</dbReference>
<evidence type="ECO:0000256" key="5">
    <source>
        <dbReference type="SAM" id="SignalP"/>
    </source>
</evidence>
<reference evidence="7 8" key="1">
    <citation type="submission" date="2021-01" db="EMBL/GenBank/DDBJ databases">
        <title>Whole genome shotgun sequence of Planobispora siamensis NBRC 107568.</title>
        <authorList>
            <person name="Komaki H."/>
            <person name="Tamura T."/>
        </authorList>
    </citation>
    <scope>NUCLEOTIDE SEQUENCE [LARGE SCALE GENOMIC DNA]</scope>
    <source>
        <strain evidence="7 8">NBRC 107568</strain>
    </source>
</reference>
<evidence type="ECO:0000256" key="1">
    <source>
        <dbReference type="ARBA" id="ARBA00005695"/>
    </source>
</evidence>
<feature type="signal peptide" evidence="5">
    <location>
        <begin position="1"/>
        <end position="23"/>
    </location>
</feature>
<dbReference type="GO" id="GO:0043190">
    <property type="term" value="C:ATP-binding cassette (ABC) transporter complex"/>
    <property type="evidence" value="ECO:0007669"/>
    <property type="project" value="InterPro"/>
</dbReference>
<feature type="region of interest" description="Disordered" evidence="4">
    <location>
        <begin position="28"/>
        <end position="47"/>
    </location>
</feature>
<dbReference type="Gene3D" id="3.40.190.10">
    <property type="entry name" value="Periplasmic binding protein-like II"/>
    <property type="match status" value="1"/>
</dbReference>
<name>A0A8J3STU5_9ACTN</name>
<feature type="chain" id="PRO_5039478432" evidence="5">
    <location>
        <begin position="24"/>
        <end position="549"/>
    </location>
</feature>
<keyword evidence="2" id="KW-0813">Transport</keyword>
<dbReference type="EMBL" id="BOOJ01000053">
    <property type="protein sequence ID" value="GIH95503.1"/>
    <property type="molecule type" value="Genomic_DNA"/>
</dbReference>
<proteinExistence type="inferred from homology"/>
<dbReference type="PANTHER" id="PTHR30290:SF9">
    <property type="entry name" value="OLIGOPEPTIDE-BINDING PROTEIN APPA"/>
    <property type="match status" value="1"/>
</dbReference>
<dbReference type="PIRSF" id="PIRSF002741">
    <property type="entry name" value="MppA"/>
    <property type="match status" value="1"/>
</dbReference>